<accession>A0ABY7F3K1</accession>
<dbReference type="Proteomes" id="UP001164746">
    <property type="component" value="Chromosome 10"/>
</dbReference>
<keyword evidence="6" id="KW-1185">Reference proteome</keyword>
<feature type="non-terminal residue" evidence="5">
    <location>
        <position position="389"/>
    </location>
</feature>
<reference evidence="5" key="1">
    <citation type="submission" date="2022-11" db="EMBL/GenBank/DDBJ databases">
        <title>Centuries of genome instability and evolution in soft-shell clam transmissible cancer (bioRxiv).</title>
        <authorList>
            <person name="Hart S.F.M."/>
            <person name="Yonemitsu M.A."/>
            <person name="Giersch R.M."/>
            <person name="Beal B.F."/>
            <person name="Arriagada G."/>
            <person name="Davis B.W."/>
            <person name="Ostrander E.A."/>
            <person name="Goff S.P."/>
            <person name="Metzger M.J."/>
        </authorList>
    </citation>
    <scope>NUCLEOTIDE SEQUENCE</scope>
    <source>
        <strain evidence="5">MELC-2E11</strain>
        <tissue evidence="5">Siphon/mantle</tissue>
    </source>
</reference>
<protein>
    <submittedName>
        <fullName evidence="5">GSXL9-like protein</fullName>
    </submittedName>
</protein>
<dbReference type="InterPro" id="IPR050346">
    <property type="entry name" value="FMO-like"/>
</dbReference>
<dbReference type="InterPro" id="IPR020946">
    <property type="entry name" value="Flavin_mOase-like"/>
</dbReference>
<dbReference type="EMBL" id="CP111021">
    <property type="protein sequence ID" value="WAR16202.1"/>
    <property type="molecule type" value="Genomic_DNA"/>
</dbReference>
<evidence type="ECO:0000256" key="4">
    <source>
        <dbReference type="ARBA" id="ARBA00023002"/>
    </source>
</evidence>
<organism evidence="5 6">
    <name type="scientific">Mya arenaria</name>
    <name type="common">Soft-shell clam</name>
    <dbReference type="NCBI Taxonomy" id="6604"/>
    <lineage>
        <taxon>Eukaryota</taxon>
        <taxon>Metazoa</taxon>
        <taxon>Spiralia</taxon>
        <taxon>Lophotrochozoa</taxon>
        <taxon>Mollusca</taxon>
        <taxon>Bivalvia</taxon>
        <taxon>Autobranchia</taxon>
        <taxon>Heteroconchia</taxon>
        <taxon>Euheterodonta</taxon>
        <taxon>Imparidentia</taxon>
        <taxon>Neoheterodontei</taxon>
        <taxon>Myida</taxon>
        <taxon>Myoidea</taxon>
        <taxon>Myidae</taxon>
        <taxon>Mya</taxon>
    </lineage>
</organism>
<evidence type="ECO:0000256" key="1">
    <source>
        <dbReference type="ARBA" id="ARBA00009183"/>
    </source>
</evidence>
<comment type="similarity">
    <text evidence="1">Belongs to the FMO family.</text>
</comment>
<dbReference type="PANTHER" id="PTHR23023">
    <property type="entry name" value="DIMETHYLANILINE MONOOXYGENASE"/>
    <property type="match status" value="1"/>
</dbReference>
<dbReference type="Pfam" id="PF00743">
    <property type="entry name" value="FMO-like"/>
    <property type="match status" value="1"/>
</dbReference>
<name>A0ABY7F3K1_MYAAR</name>
<evidence type="ECO:0000313" key="5">
    <source>
        <dbReference type="EMBL" id="WAR16202.1"/>
    </source>
</evidence>
<evidence type="ECO:0000256" key="2">
    <source>
        <dbReference type="ARBA" id="ARBA00022630"/>
    </source>
</evidence>
<sequence>PDQYGNPCFNAVFIIACTDKCGNPCFNAVFIIPGTDKYGEPCFNAMYKRLQINSPKEVLEFPDYSYREHFGRRVPSYLYRGEMLDYMEGRWTDNSRCDLRQFIRFGTAVRHVAFDDDSGNFKVTVNDLEKGSYHEETFTHVIVAVGLYNHPCLPEFPGIDSFEGRVLHARDFRDDFEFRNQKVLVIGNAMSGQDIAFHIMKGGGQKVYLGYKNVPSPYKWPETIVEKGPISCFNRRRVQFADGSSDEIDSVVFCTGYNSIYPFMENRLRITCKSTLYLKDVYKGCLYMPQGDNRLFYVGAVRGLTLEKQVSEDEMRAYVDKWMAKAMGIREHADIVTYQCELMADLAKSSGYGMQYTLSLPLFLEWIKHRNDDVWTYRDHQFTSMYTGD</sequence>
<dbReference type="SUPFAM" id="SSF51905">
    <property type="entry name" value="FAD/NAD(P)-binding domain"/>
    <property type="match status" value="1"/>
</dbReference>
<evidence type="ECO:0000256" key="3">
    <source>
        <dbReference type="ARBA" id="ARBA00022827"/>
    </source>
</evidence>
<evidence type="ECO:0000313" key="6">
    <source>
        <dbReference type="Proteomes" id="UP001164746"/>
    </source>
</evidence>
<keyword evidence="4" id="KW-0560">Oxidoreductase</keyword>
<keyword evidence="3" id="KW-0274">FAD</keyword>
<dbReference type="InterPro" id="IPR036188">
    <property type="entry name" value="FAD/NAD-bd_sf"/>
</dbReference>
<gene>
    <name evidence="5" type="ORF">MAR_030796</name>
</gene>
<proteinExistence type="inferred from homology"/>
<keyword evidence="2" id="KW-0285">Flavoprotein</keyword>
<dbReference type="Gene3D" id="3.50.50.60">
    <property type="entry name" value="FAD/NAD(P)-binding domain"/>
    <property type="match status" value="2"/>
</dbReference>